<protein>
    <recommendedName>
        <fullName evidence="8">DNA 3'-5' helicase</fullName>
        <ecNumber evidence="8">5.6.2.4</ecNumber>
    </recommendedName>
</protein>
<dbReference type="GO" id="GO:0003677">
    <property type="term" value="F:DNA binding"/>
    <property type="evidence" value="ECO:0007669"/>
    <property type="project" value="InterPro"/>
</dbReference>
<dbReference type="PANTHER" id="PTHR11070:SF64">
    <property type="entry name" value="ATP-DEPENDENT DNA HELICASE REP"/>
    <property type="match status" value="1"/>
</dbReference>
<feature type="domain" description="UvrD-like helicase C-terminal" evidence="12">
    <location>
        <begin position="282"/>
        <end position="565"/>
    </location>
</feature>
<evidence type="ECO:0000256" key="4">
    <source>
        <dbReference type="ARBA" id="ARBA00022806"/>
    </source>
</evidence>
<dbReference type="InterPro" id="IPR014016">
    <property type="entry name" value="UvrD-like_ATP-bd"/>
</dbReference>
<keyword evidence="14" id="KW-1185">Reference proteome</keyword>
<reference evidence="13 14" key="1">
    <citation type="submission" date="2018-06" db="EMBL/GenBank/DDBJ databases">
        <authorList>
            <consortium name="Pathogen Informatics"/>
            <person name="Doyle S."/>
        </authorList>
    </citation>
    <scope>NUCLEOTIDE SEQUENCE [LARGE SCALE GENOMIC DNA]</scope>
    <source>
        <strain evidence="13 14">NCTC13093</strain>
    </source>
</reference>
<comment type="catalytic activity">
    <reaction evidence="7">
        <text>Couples ATP hydrolysis with the unwinding of duplex DNA by translocating in the 3'-5' direction.</text>
        <dbReference type="EC" id="5.6.2.4"/>
    </reaction>
</comment>
<dbReference type="PROSITE" id="PS51217">
    <property type="entry name" value="UVRD_HELICASE_CTER"/>
    <property type="match status" value="1"/>
</dbReference>
<evidence type="ECO:0000256" key="9">
    <source>
        <dbReference type="ARBA" id="ARBA00048988"/>
    </source>
</evidence>
<dbReference type="InterPro" id="IPR014017">
    <property type="entry name" value="DNA_helicase_UvrD-like_C"/>
</dbReference>
<dbReference type="GO" id="GO:0005829">
    <property type="term" value="C:cytosol"/>
    <property type="evidence" value="ECO:0007669"/>
    <property type="project" value="TreeGrafter"/>
</dbReference>
<evidence type="ECO:0000256" key="8">
    <source>
        <dbReference type="ARBA" id="ARBA00034808"/>
    </source>
</evidence>
<dbReference type="Gene3D" id="1.10.486.10">
    <property type="entry name" value="PCRA, domain 4"/>
    <property type="match status" value="1"/>
</dbReference>
<keyword evidence="4 10" id="KW-0347">Helicase</keyword>
<dbReference type="CDD" id="cd17932">
    <property type="entry name" value="DEXQc_UvrD"/>
    <property type="match status" value="1"/>
</dbReference>
<dbReference type="GO" id="GO:0005524">
    <property type="term" value="F:ATP binding"/>
    <property type="evidence" value="ECO:0007669"/>
    <property type="project" value="UniProtKB-UniRule"/>
</dbReference>
<evidence type="ECO:0000256" key="6">
    <source>
        <dbReference type="ARBA" id="ARBA00023235"/>
    </source>
</evidence>
<evidence type="ECO:0000259" key="12">
    <source>
        <dbReference type="PROSITE" id="PS51217"/>
    </source>
</evidence>
<dbReference type="Gene3D" id="1.10.10.160">
    <property type="match status" value="1"/>
</dbReference>
<dbReference type="RefSeq" id="WP_113743424.1">
    <property type="nucleotide sequence ID" value="NZ_UAPV01000001.1"/>
</dbReference>
<keyword evidence="5 10" id="KW-0067">ATP-binding</keyword>
<name>A0A2X0VNG0_9GAMM</name>
<proteinExistence type="inferred from homology"/>
<accession>A0A2X0VNG0</accession>
<dbReference type="GO" id="GO:0000725">
    <property type="term" value="P:recombinational repair"/>
    <property type="evidence" value="ECO:0007669"/>
    <property type="project" value="TreeGrafter"/>
</dbReference>
<evidence type="ECO:0000256" key="5">
    <source>
        <dbReference type="ARBA" id="ARBA00022840"/>
    </source>
</evidence>
<dbReference type="InterPro" id="IPR027417">
    <property type="entry name" value="P-loop_NTPase"/>
</dbReference>
<evidence type="ECO:0000313" key="13">
    <source>
        <dbReference type="EMBL" id="SPT69240.1"/>
    </source>
</evidence>
<dbReference type="EC" id="5.6.2.4" evidence="8"/>
<comment type="catalytic activity">
    <reaction evidence="9">
        <text>ATP + H2O = ADP + phosphate + H(+)</text>
        <dbReference type="Rhea" id="RHEA:13065"/>
        <dbReference type="ChEBI" id="CHEBI:15377"/>
        <dbReference type="ChEBI" id="CHEBI:15378"/>
        <dbReference type="ChEBI" id="CHEBI:30616"/>
        <dbReference type="ChEBI" id="CHEBI:43474"/>
        <dbReference type="ChEBI" id="CHEBI:456216"/>
        <dbReference type="EC" id="5.6.2.4"/>
    </reaction>
</comment>
<dbReference type="GO" id="GO:0016887">
    <property type="term" value="F:ATP hydrolysis activity"/>
    <property type="evidence" value="ECO:0007669"/>
    <property type="project" value="RHEA"/>
</dbReference>
<evidence type="ECO:0000256" key="3">
    <source>
        <dbReference type="ARBA" id="ARBA00022801"/>
    </source>
</evidence>
<dbReference type="Pfam" id="PF00580">
    <property type="entry name" value="UvrD-helicase"/>
    <property type="match status" value="1"/>
</dbReference>
<evidence type="ECO:0000259" key="11">
    <source>
        <dbReference type="PROSITE" id="PS51198"/>
    </source>
</evidence>
<dbReference type="Gene3D" id="3.40.50.300">
    <property type="entry name" value="P-loop containing nucleotide triphosphate hydrolases"/>
    <property type="match status" value="2"/>
</dbReference>
<feature type="domain" description="UvrD-like helicase ATP-binding" evidence="11">
    <location>
        <begin position="1"/>
        <end position="281"/>
    </location>
</feature>
<keyword evidence="3 10" id="KW-0378">Hydrolase</keyword>
<evidence type="ECO:0000256" key="7">
    <source>
        <dbReference type="ARBA" id="ARBA00034617"/>
    </source>
</evidence>
<gene>
    <name evidence="13" type="primary">rep</name>
    <name evidence="13" type="ORF">NCTC13093_00604</name>
</gene>
<dbReference type="InterPro" id="IPR013986">
    <property type="entry name" value="DExx_box_DNA_helicase_dom_sf"/>
</dbReference>
<dbReference type="EMBL" id="UAPV01000001">
    <property type="protein sequence ID" value="SPT69240.1"/>
    <property type="molecule type" value="Genomic_DNA"/>
</dbReference>
<dbReference type="CDD" id="cd18807">
    <property type="entry name" value="SF1_C_UvrD"/>
    <property type="match status" value="1"/>
</dbReference>
<evidence type="ECO:0000256" key="1">
    <source>
        <dbReference type="ARBA" id="ARBA00009922"/>
    </source>
</evidence>
<dbReference type="InterPro" id="IPR000212">
    <property type="entry name" value="DNA_helicase_UvrD/REP"/>
</dbReference>
<evidence type="ECO:0000313" key="14">
    <source>
        <dbReference type="Proteomes" id="UP000250086"/>
    </source>
</evidence>
<organism evidence="13 14">
    <name type="scientific">Anaerobiospirillum thomasii</name>
    <dbReference type="NCBI Taxonomy" id="179995"/>
    <lineage>
        <taxon>Bacteria</taxon>
        <taxon>Pseudomonadati</taxon>
        <taxon>Pseudomonadota</taxon>
        <taxon>Gammaproteobacteria</taxon>
        <taxon>Aeromonadales</taxon>
        <taxon>Succinivibrionaceae</taxon>
        <taxon>Anaerobiospirillum</taxon>
    </lineage>
</organism>
<dbReference type="PROSITE" id="PS51198">
    <property type="entry name" value="UVRD_HELICASE_ATP_BIND"/>
    <property type="match status" value="1"/>
</dbReference>
<evidence type="ECO:0000256" key="10">
    <source>
        <dbReference type="PROSITE-ProRule" id="PRU00560"/>
    </source>
</evidence>
<dbReference type="PANTHER" id="PTHR11070">
    <property type="entry name" value="UVRD / RECB / PCRA DNA HELICASE FAMILY MEMBER"/>
    <property type="match status" value="1"/>
</dbReference>
<dbReference type="GO" id="GO:0043138">
    <property type="term" value="F:3'-5' DNA helicase activity"/>
    <property type="evidence" value="ECO:0007669"/>
    <property type="project" value="UniProtKB-EC"/>
</dbReference>
<sequence>MQLNQAQDQAVRYTDGPCLVLAGAGSGKTRVITTKIVHLIEKMNILPREILAVTFTNKAAREMRERVALDLGKERSKDISISTFHSLGLDIIREEHIHFGLHHNFTLFDEYDQLKIIRDILNDQYAHILKSAVNPRECIENVAADISSLKGNLLGPDDVTSSRDLKAVYRSYTDYLLACNAVDFEDLIFKPTRLFKENEDSRIKWASRFKYILVDEYQDTNETQYQLLRMLTSIYNRFTVVGDDDQSIYSWRGAKPENIKTLSEDYPALKVIKLEQNYRSTSLILHVANTIIANNPHVFTKTLFSNIPGGDKIRVFKLKSEEDEADYITADLLRHRCEHNNPPLSDYAILYRSNSQARLIEKTLREAKLPCVITGGSSFFDQVEVKDIMAYCRIVANPRDDAAILRVINVPRRGIGADTISKLSELAKLNNYSLFQAMLDPEIMNILNMQQLESLGKFLSILTQLRSMHINKEDVAIARNLTEIIGYSSYLKANVASQSAVEYKLRNVSTLLEWIENLVTGKKGESPMRFAQAVDRLGLKEMMDKKNDDEDIDAIQLMTIHASKGLEFPYVYLLGVEEKILPHKNSIDDVHGIEEERRLAYVGITRAKQRLTISYCISRRRGGNTSVTMPSRFLREMPQKDLQHFDFTNKDSIDDEYFEESIDFAVSSLKNLLVK</sequence>
<keyword evidence="6" id="KW-0413">Isomerase</keyword>
<dbReference type="AlphaFoldDB" id="A0A2X0VNG0"/>
<dbReference type="SUPFAM" id="SSF52540">
    <property type="entry name" value="P-loop containing nucleoside triphosphate hydrolases"/>
    <property type="match status" value="1"/>
</dbReference>
<comment type="similarity">
    <text evidence="1">Belongs to the helicase family. UvrD subfamily.</text>
</comment>
<dbReference type="Pfam" id="PF13361">
    <property type="entry name" value="UvrD_C"/>
    <property type="match status" value="1"/>
</dbReference>
<dbReference type="Proteomes" id="UP000250086">
    <property type="component" value="Unassembled WGS sequence"/>
</dbReference>
<keyword evidence="2 10" id="KW-0547">Nucleotide-binding</keyword>
<feature type="binding site" evidence="10">
    <location>
        <begin position="22"/>
        <end position="29"/>
    </location>
    <ligand>
        <name>ATP</name>
        <dbReference type="ChEBI" id="CHEBI:30616"/>
    </ligand>
</feature>
<evidence type="ECO:0000256" key="2">
    <source>
        <dbReference type="ARBA" id="ARBA00022741"/>
    </source>
</evidence>